<dbReference type="Pfam" id="PF14070">
    <property type="entry name" value="YjfB_motility"/>
    <property type="match status" value="1"/>
</dbReference>
<dbReference type="AlphaFoldDB" id="A0A1N6RJ84"/>
<organism evidence="1 2">
    <name type="scientific">Aromatoleum tolulyticum</name>
    <dbReference type="NCBI Taxonomy" id="34027"/>
    <lineage>
        <taxon>Bacteria</taxon>
        <taxon>Pseudomonadati</taxon>
        <taxon>Pseudomonadota</taxon>
        <taxon>Betaproteobacteria</taxon>
        <taxon>Rhodocyclales</taxon>
        <taxon>Rhodocyclaceae</taxon>
        <taxon>Aromatoleum</taxon>
    </lineage>
</organism>
<keyword evidence="2" id="KW-1185">Reference proteome</keyword>
<proteinExistence type="predicted"/>
<gene>
    <name evidence="1" type="ORF">SAMN05421829_103268</name>
</gene>
<protein>
    <submittedName>
        <fullName evidence="1">Putative motility protein</fullName>
    </submittedName>
</protein>
<dbReference type="RefSeq" id="WP_076601249.1">
    <property type="nucleotide sequence ID" value="NZ_FTMD01000003.1"/>
</dbReference>
<dbReference type="EMBL" id="FTMD01000003">
    <property type="protein sequence ID" value="SIQ28950.1"/>
    <property type="molecule type" value="Genomic_DNA"/>
</dbReference>
<dbReference type="STRING" id="34027.SAMN05421829_103268"/>
<evidence type="ECO:0000313" key="2">
    <source>
        <dbReference type="Proteomes" id="UP000186819"/>
    </source>
</evidence>
<evidence type="ECO:0000313" key="1">
    <source>
        <dbReference type="EMBL" id="SIQ28950.1"/>
    </source>
</evidence>
<dbReference type="Proteomes" id="UP000186819">
    <property type="component" value="Unassembled WGS sequence"/>
</dbReference>
<dbReference type="InterPro" id="IPR025906">
    <property type="entry name" value="YjfB_motility"/>
</dbReference>
<sequence>MDITTIASIASANASTSLKAQVSVLVLKKAMELQTLNAAQLLQALPASAGPTPGATIGGTIDLFA</sequence>
<name>A0A1N6RJ84_9RHOO</name>
<accession>A0A1N6RJ84</accession>
<reference evidence="2" key="1">
    <citation type="submission" date="2017-01" db="EMBL/GenBank/DDBJ databases">
        <authorList>
            <person name="Varghese N."/>
            <person name="Submissions S."/>
        </authorList>
    </citation>
    <scope>NUCLEOTIDE SEQUENCE [LARGE SCALE GENOMIC DNA]</scope>
    <source>
        <strain evidence="2">ATCC 51758</strain>
    </source>
</reference>